<evidence type="ECO:0000313" key="1">
    <source>
        <dbReference type="EMBL" id="KAB8077194.1"/>
    </source>
</evidence>
<feature type="non-terminal residue" evidence="1">
    <location>
        <position position="86"/>
    </location>
</feature>
<dbReference type="EMBL" id="ML732171">
    <property type="protein sequence ID" value="KAB8077194.1"/>
    <property type="molecule type" value="Genomic_DNA"/>
</dbReference>
<dbReference type="AlphaFoldDB" id="A0A5N5XCD9"/>
<proteinExistence type="predicted"/>
<name>A0A5N5XCD9_9EURO</name>
<protein>
    <submittedName>
        <fullName evidence="1">Uncharacterized protein</fullName>
    </submittedName>
</protein>
<gene>
    <name evidence="1" type="ORF">BDV29DRAFT_168517</name>
</gene>
<evidence type="ECO:0000313" key="2">
    <source>
        <dbReference type="Proteomes" id="UP000326565"/>
    </source>
</evidence>
<sequence>MPATYFILSAVTYPPVPHLVVYLASILYFLLDCIEGEGQGNWWEHDVILYYTLGRSVLINLVGKTPSTLKGKPTADASKGIIQGRS</sequence>
<keyword evidence="2" id="KW-1185">Reference proteome</keyword>
<dbReference type="Proteomes" id="UP000326565">
    <property type="component" value="Unassembled WGS sequence"/>
</dbReference>
<accession>A0A5N5XCD9</accession>
<reference evidence="1 2" key="1">
    <citation type="submission" date="2019-04" db="EMBL/GenBank/DDBJ databases">
        <title>Friends and foes A comparative genomics study of 23 Aspergillus species from section Flavi.</title>
        <authorList>
            <consortium name="DOE Joint Genome Institute"/>
            <person name="Kjaerbolling I."/>
            <person name="Vesth T."/>
            <person name="Frisvad J.C."/>
            <person name="Nybo J.L."/>
            <person name="Theobald S."/>
            <person name="Kildgaard S."/>
            <person name="Isbrandt T."/>
            <person name="Kuo A."/>
            <person name="Sato A."/>
            <person name="Lyhne E.K."/>
            <person name="Kogle M.E."/>
            <person name="Wiebenga A."/>
            <person name="Kun R.S."/>
            <person name="Lubbers R.J."/>
            <person name="Makela M.R."/>
            <person name="Barry K."/>
            <person name="Chovatia M."/>
            <person name="Clum A."/>
            <person name="Daum C."/>
            <person name="Haridas S."/>
            <person name="He G."/>
            <person name="LaButti K."/>
            <person name="Lipzen A."/>
            <person name="Mondo S."/>
            <person name="Riley R."/>
            <person name="Salamov A."/>
            <person name="Simmons B.A."/>
            <person name="Magnuson J.K."/>
            <person name="Henrissat B."/>
            <person name="Mortensen U.H."/>
            <person name="Larsen T.O."/>
            <person name="Devries R.P."/>
            <person name="Grigoriev I.V."/>
            <person name="Machida M."/>
            <person name="Baker S.E."/>
            <person name="Andersen M.R."/>
        </authorList>
    </citation>
    <scope>NUCLEOTIDE SEQUENCE [LARGE SCALE GENOMIC DNA]</scope>
    <source>
        <strain evidence="1 2">CBS 151.66</strain>
    </source>
</reference>
<organism evidence="1 2">
    <name type="scientific">Aspergillus leporis</name>
    <dbReference type="NCBI Taxonomy" id="41062"/>
    <lineage>
        <taxon>Eukaryota</taxon>
        <taxon>Fungi</taxon>
        <taxon>Dikarya</taxon>
        <taxon>Ascomycota</taxon>
        <taxon>Pezizomycotina</taxon>
        <taxon>Eurotiomycetes</taxon>
        <taxon>Eurotiomycetidae</taxon>
        <taxon>Eurotiales</taxon>
        <taxon>Aspergillaceae</taxon>
        <taxon>Aspergillus</taxon>
        <taxon>Aspergillus subgen. Circumdati</taxon>
    </lineage>
</organism>